<proteinExistence type="predicted"/>
<accession>A0ABT1RN66</accession>
<gene>
    <name evidence="1" type="primary">thiS</name>
    <name evidence="1" type="ORF">NE619_07770</name>
</gene>
<comment type="caution">
    <text evidence="1">The sequence shown here is derived from an EMBL/GenBank/DDBJ whole genome shotgun (WGS) entry which is preliminary data.</text>
</comment>
<reference evidence="1 2" key="1">
    <citation type="submission" date="2022-06" db="EMBL/GenBank/DDBJ databases">
        <title>Isolation of gut microbiota from human fecal samples.</title>
        <authorList>
            <person name="Pamer E.G."/>
            <person name="Barat B."/>
            <person name="Waligurski E."/>
            <person name="Medina S."/>
            <person name="Paddock L."/>
            <person name="Mostad J."/>
        </authorList>
    </citation>
    <scope>NUCLEOTIDE SEQUENCE [LARGE SCALE GENOMIC DNA]</scope>
    <source>
        <strain evidence="1 2">SL.3.17</strain>
    </source>
</reference>
<dbReference type="EMBL" id="JANFXK010000007">
    <property type="protein sequence ID" value="MCQ4636624.1"/>
    <property type="molecule type" value="Genomic_DNA"/>
</dbReference>
<protein>
    <submittedName>
        <fullName evidence="1">Sulfur carrier protein ThiS</fullName>
    </submittedName>
</protein>
<sequence>MDSKDCITVKINNKEMQFPETLTVKELLKLRKLRKAAVWINGQQLLSAEYEDYRLQEGDEIRLLRIMAGG</sequence>
<dbReference type="InterPro" id="IPR003749">
    <property type="entry name" value="ThiS/MoaD-like"/>
</dbReference>
<dbReference type="InterPro" id="IPR010035">
    <property type="entry name" value="Thi_S"/>
</dbReference>
<dbReference type="NCBIfam" id="TIGR01683">
    <property type="entry name" value="thiS"/>
    <property type="match status" value="1"/>
</dbReference>
<dbReference type="Pfam" id="PF02597">
    <property type="entry name" value="ThiS"/>
    <property type="match status" value="1"/>
</dbReference>
<evidence type="ECO:0000313" key="2">
    <source>
        <dbReference type="Proteomes" id="UP001524502"/>
    </source>
</evidence>
<dbReference type="Proteomes" id="UP001524502">
    <property type="component" value="Unassembled WGS sequence"/>
</dbReference>
<evidence type="ECO:0000313" key="1">
    <source>
        <dbReference type="EMBL" id="MCQ4636624.1"/>
    </source>
</evidence>
<dbReference type="CDD" id="cd00565">
    <property type="entry name" value="Ubl_ThiS"/>
    <property type="match status" value="1"/>
</dbReference>
<dbReference type="SUPFAM" id="SSF54285">
    <property type="entry name" value="MoaD/ThiS"/>
    <property type="match status" value="1"/>
</dbReference>
<dbReference type="Gene3D" id="3.10.20.30">
    <property type="match status" value="1"/>
</dbReference>
<organism evidence="1 2">
    <name type="scientific">Anaerovorax odorimutans</name>
    <dbReference type="NCBI Taxonomy" id="109327"/>
    <lineage>
        <taxon>Bacteria</taxon>
        <taxon>Bacillati</taxon>
        <taxon>Bacillota</taxon>
        <taxon>Clostridia</taxon>
        <taxon>Peptostreptococcales</taxon>
        <taxon>Anaerovoracaceae</taxon>
        <taxon>Anaerovorax</taxon>
    </lineage>
</organism>
<name>A0ABT1RN66_9FIRM</name>
<keyword evidence="2" id="KW-1185">Reference proteome</keyword>
<dbReference type="RefSeq" id="WP_256131819.1">
    <property type="nucleotide sequence ID" value="NZ_JANFXK010000007.1"/>
</dbReference>
<dbReference type="InterPro" id="IPR012675">
    <property type="entry name" value="Beta-grasp_dom_sf"/>
</dbReference>
<dbReference type="InterPro" id="IPR016155">
    <property type="entry name" value="Mopterin_synth/thiamin_S_b"/>
</dbReference>